<proteinExistence type="predicted"/>
<accession>A0A6S6T8B7</accession>
<evidence type="ECO:0000256" key="1">
    <source>
        <dbReference type="ARBA" id="ARBA00004651"/>
    </source>
</evidence>
<feature type="transmembrane region" description="Helical" evidence="6">
    <location>
        <begin position="35"/>
        <end position="56"/>
    </location>
</feature>
<gene>
    <name evidence="8" type="ORF">HELGO_WM39307</name>
</gene>
<dbReference type="GO" id="GO:0005886">
    <property type="term" value="C:plasma membrane"/>
    <property type="evidence" value="ECO:0007669"/>
    <property type="project" value="UniProtKB-SubCell"/>
</dbReference>
<dbReference type="Pfam" id="PF06271">
    <property type="entry name" value="RDD"/>
    <property type="match status" value="1"/>
</dbReference>
<evidence type="ECO:0000256" key="6">
    <source>
        <dbReference type="SAM" id="Phobius"/>
    </source>
</evidence>
<keyword evidence="5 6" id="KW-0472">Membrane</keyword>
<evidence type="ECO:0000256" key="2">
    <source>
        <dbReference type="ARBA" id="ARBA00022475"/>
    </source>
</evidence>
<dbReference type="PANTHER" id="PTHR36115">
    <property type="entry name" value="PROLINE-RICH ANTIGEN HOMOLOG-RELATED"/>
    <property type="match status" value="1"/>
</dbReference>
<feature type="domain" description="RDD" evidence="7">
    <location>
        <begin position="21"/>
        <end position="146"/>
    </location>
</feature>
<dbReference type="AlphaFoldDB" id="A0A6S6T8B7"/>
<evidence type="ECO:0000313" key="8">
    <source>
        <dbReference type="EMBL" id="CAA6812828.1"/>
    </source>
</evidence>
<evidence type="ECO:0000256" key="3">
    <source>
        <dbReference type="ARBA" id="ARBA00022692"/>
    </source>
</evidence>
<protein>
    <submittedName>
        <fullName evidence="8">RDD family protein</fullName>
    </submittedName>
</protein>
<dbReference type="PANTHER" id="PTHR36115:SF9">
    <property type="entry name" value="LMO1584 PROTEIN"/>
    <property type="match status" value="1"/>
</dbReference>
<keyword evidence="2" id="KW-1003">Cell membrane</keyword>
<organism evidence="8">
    <name type="scientific">uncultured Aureispira sp</name>
    <dbReference type="NCBI Taxonomy" id="1331704"/>
    <lineage>
        <taxon>Bacteria</taxon>
        <taxon>Pseudomonadati</taxon>
        <taxon>Bacteroidota</taxon>
        <taxon>Saprospiria</taxon>
        <taxon>Saprospirales</taxon>
        <taxon>Saprospiraceae</taxon>
        <taxon>Aureispira</taxon>
        <taxon>environmental samples</taxon>
    </lineage>
</organism>
<comment type="subcellular location">
    <subcellularLocation>
        <location evidence="1">Cell membrane</location>
        <topology evidence="1">Multi-pass membrane protein</topology>
    </subcellularLocation>
</comment>
<keyword evidence="4 6" id="KW-1133">Transmembrane helix</keyword>
<sequence>MSSELLDDLDYLDKKAPKPVYVGFWKRFVATGIDVVGLSVLLVCWTSVTELLGFILPSGANYFLQDVVTPVLLLLYFPLCESSRYQASVGKYILGMKIIDENGEKMTFWRALARVLSKMLSYSFASIGFIMIAFTDKKRGLHDMIASTYVVER</sequence>
<keyword evidence="3 6" id="KW-0812">Transmembrane</keyword>
<evidence type="ECO:0000259" key="7">
    <source>
        <dbReference type="Pfam" id="PF06271"/>
    </source>
</evidence>
<evidence type="ECO:0000256" key="5">
    <source>
        <dbReference type="ARBA" id="ARBA00023136"/>
    </source>
</evidence>
<reference evidence="8" key="1">
    <citation type="submission" date="2020-01" db="EMBL/GenBank/DDBJ databases">
        <authorList>
            <person name="Meier V. D."/>
            <person name="Meier V D."/>
        </authorList>
    </citation>
    <scope>NUCLEOTIDE SEQUENCE</scope>
    <source>
        <strain evidence="8">HLG_WM_MAG_10</strain>
    </source>
</reference>
<evidence type="ECO:0000256" key="4">
    <source>
        <dbReference type="ARBA" id="ARBA00022989"/>
    </source>
</evidence>
<dbReference type="EMBL" id="CACVAQ010000192">
    <property type="protein sequence ID" value="CAA6812828.1"/>
    <property type="molecule type" value="Genomic_DNA"/>
</dbReference>
<feature type="transmembrane region" description="Helical" evidence="6">
    <location>
        <begin position="115"/>
        <end position="134"/>
    </location>
</feature>
<dbReference type="InterPro" id="IPR051791">
    <property type="entry name" value="Pra-immunoreactive"/>
</dbReference>
<dbReference type="InterPro" id="IPR010432">
    <property type="entry name" value="RDD"/>
</dbReference>
<name>A0A6S6T8B7_9BACT</name>